<gene>
    <name evidence="1" type="ORF">QFC19_008255</name>
</gene>
<comment type="caution">
    <text evidence="1">The sequence shown here is derived from an EMBL/GenBank/DDBJ whole genome shotgun (WGS) entry which is preliminary data.</text>
</comment>
<evidence type="ECO:0000313" key="2">
    <source>
        <dbReference type="Proteomes" id="UP001241377"/>
    </source>
</evidence>
<organism evidence="1 2">
    <name type="scientific">Naganishia cerealis</name>
    <dbReference type="NCBI Taxonomy" id="610337"/>
    <lineage>
        <taxon>Eukaryota</taxon>
        <taxon>Fungi</taxon>
        <taxon>Dikarya</taxon>
        <taxon>Basidiomycota</taxon>
        <taxon>Agaricomycotina</taxon>
        <taxon>Tremellomycetes</taxon>
        <taxon>Filobasidiales</taxon>
        <taxon>Filobasidiaceae</taxon>
        <taxon>Naganishia</taxon>
    </lineage>
</organism>
<dbReference type="Proteomes" id="UP001241377">
    <property type="component" value="Unassembled WGS sequence"/>
</dbReference>
<evidence type="ECO:0000313" key="1">
    <source>
        <dbReference type="EMBL" id="KAJ9093666.1"/>
    </source>
</evidence>
<keyword evidence="2" id="KW-1185">Reference proteome</keyword>
<dbReference type="EMBL" id="JASBWR010000120">
    <property type="protein sequence ID" value="KAJ9093666.1"/>
    <property type="molecule type" value="Genomic_DNA"/>
</dbReference>
<protein>
    <submittedName>
        <fullName evidence="1">Uncharacterized protein</fullName>
    </submittedName>
</protein>
<accession>A0ACC2V3P8</accession>
<proteinExistence type="predicted"/>
<reference evidence="1" key="1">
    <citation type="submission" date="2023-04" db="EMBL/GenBank/DDBJ databases">
        <title>Draft Genome sequencing of Naganishia species isolated from polar environments using Oxford Nanopore Technology.</title>
        <authorList>
            <person name="Leo P."/>
            <person name="Venkateswaran K."/>
        </authorList>
    </citation>
    <scope>NUCLEOTIDE SEQUENCE</scope>
    <source>
        <strain evidence="1">MNA-CCFEE 5261</strain>
    </source>
</reference>
<sequence>MGIADLWSILNPGFENRQTLPVFVSRFISQNGRPPRFAIDAYMFLFLAGTDVTDDVEVDADIVSIRNFMAKLLYLTSLNVSYVVVFDGKFKPNKLRNGALAEDYDYDSELRNFRLKYHDHSTGEKLPEKLIERLNESRIEYVRAPGEAEAECAMLQRCGVVDYVVTNDTDVWVFGATKVLRNFNRYKEDVFSPLKKAPQDNKDYLVTPVHMEKITENTGLDRNRLVLIATLMGGDYSSGTDRLGLQNAVKIALCGTPHAAIFHKSPAKSKKKIKEEPIELPDFSKQLVDCFVGGASLDVFQQWNRIRFLVQRKEKLAIFVSQLNKAIAERPRDVFGRMVKLPYGVLIEETYVLLYLFPIVGPRLFKFLSAALSNCETEIGSNELFPVQQCLPLFPADKTWVEVVPRCNILDSESTIGSLLITFTSKYGCVKIERNNFESTLDHIHPKNKVSYLPSVYRYRLKSILPRILERAKYSPSVCRGIIITRQKQIDEEEFCMVKYFPRALRAVLFDEAIESSEDSQSASQMEKPEIIWLPRNLIGLVNRNLLNEFDEVYINRSIRHSPKKVQLTTLDTLGMKIMGPATSPRRRKKKSSENNQLLVTSFFNRSPSPEVKEDPFVDYSNQQKSFEIHTPLNNYSQMESAFNSIPQLSSEKRQNQSTYSSPPKRKRSGKAHALMISPESSPVKPATQTNTDDDFMVPGSSTSHTTEQALTNSVIIEVASQSEESDCESEIIQFPSRRNHKRPLTLNTSQESY</sequence>
<name>A0ACC2V3P8_9TREE</name>